<dbReference type="NCBIfam" id="TIGR01188">
    <property type="entry name" value="drrA"/>
    <property type="match status" value="1"/>
</dbReference>
<evidence type="ECO:0000259" key="9">
    <source>
        <dbReference type="PROSITE" id="PS50893"/>
    </source>
</evidence>
<keyword evidence="6" id="KW-1278">Translocase</keyword>
<keyword evidence="3" id="KW-1003">Cell membrane</keyword>
<dbReference type="Pfam" id="PF00005">
    <property type="entry name" value="ABC_tran"/>
    <property type="match status" value="1"/>
</dbReference>
<comment type="similarity">
    <text evidence="8">Belongs to the ABC transporter superfamily. Drug exporter-1 (DrugE1) (TC 3.A.1.105) family.</text>
</comment>
<dbReference type="InterPro" id="IPR005894">
    <property type="entry name" value="DrrA"/>
</dbReference>
<dbReference type="InterPro" id="IPR003593">
    <property type="entry name" value="AAA+_ATPase"/>
</dbReference>
<evidence type="ECO:0000256" key="5">
    <source>
        <dbReference type="ARBA" id="ARBA00022840"/>
    </source>
</evidence>
<dbReference type="PROSITE" id="PS50893">
    <property type="entry name" value="ABC_TRANSPORTER_2"/>
    <property type="match status" value="1"/>
</dbReference>
<dbReference type="InterPro" id="IPR017871">
    <property type="entry name" value="ABC_transporter-like_CS"/>
</dbReference>
<protein>
    <submittedName>
        <fullName evidence="10">ABC transporter, ATP-binding protein</fullName>
    </submittedName>
</protein>
<dbReference type="PANTHER" id="PTHR42711">
    <property type="entry name" value="ABC TRANSPORTER ATP-BINDING PROTEIN"/>
    <property type="match status" value="1"/>
</dbReference>
<dbReference type="AlphaFoldDB" id="S5TTS8"/>
<evidence type="ECO:0000256" key="6">
    <source>
        <dbReference type="ARBA" id="ARBA00022967"/>
    </source>
</evidence>
<dbReference type="EMBL" id="KF264539">
    <property type="protein sequence ID" value="AGS49336.1"/>
    <property type="molecule type" value="Genomic_DNA"/>
</dbReference>
<dbReference type="GO" id="GO:0005524">
    <property type="term" value="F:ATP binding"/>
    <property type="evidence" value="ECO:0007669"/>
    <property type="project" value="UniProtKB-KW"/>
</dbReference>
<keyword evidence="4" id="KW-0547">Nucleotide-binding</keyword>
<evidence type="ECO:0000256" key="8">
    <source>
        <dbReference type="ARBA" id="ARBA00049985"/>
    </source>
</evidence>
<comment type="subcellular location">
    <subcellularLocation>
        <location evidence="1">Cell membrane</location>
        <topology evidence="1">Peripheral membrane protein</topology>
        <orientation evidence="1">Cytoplasmic side</orientation>
    </subcellularLocation>
</comment>
<dbReference type="GO" id="GO:0043215">
    <property type="term" value="P:daunorubicin transport"/>
    <property type="evidence" value="ECO:0007669"/>
    <property type="project" value="InterPro"/>
</dbReference>
<dbReference type="InterPro" id="IPR050763">
    <property type="entry name" value="ABC_transporter_ATP-binding"/>
</dbReference>
<evidence type="ECO:0000256" key="4">
    <source>
        <dbReference type="ARBA" id="ARBA00022741"/>
    </source>
</evidence>
<dbReference type="SMART" id="SM00382">
    <property type="entry name" value="AAA"/>
    <property type="match status" value="1"/>
</dbReference>
<keyword evidence="2" id="KW-0813">Transport</keyword>
<evidence type="ECO:0000313" key="10">
    <source>
        <dbReference type="EMBL" id="AGS49336.1"/>
    </source>
</evidence>
<dbReference type="InterPro" id="IPR027417">
    <property type="entry name" value="P-loop_NTPase"/>
</dbReference>
<dbReference type="GO" id="GO:0016887">
    <property type="term" value="F:ATP hydrolysis activity"/>
    <property type="evidence" value="ECO:0007669"/>
    <property type="project" value="InterPro"/>
</dbReference>
<dbReference type="GO" id="GO:0005886">
    <property type="term" value="C:plasma membrane"/>
    <property type="evidence" value="ECO:0007669"/>
    <property type="project" value="UniProtKB-SubCell"/>
</dbReference>
<sequence>MGVTELMIDARGISKKFGDVTVLDGVSLQAPRGTVLGLLGHNGAGKTTMVNVLTTMLPFDGGKARVAGHDVVREGRQVRARIGLTGQFASVDGQLNGHDNLVLIARLLGAGKRDAMRRAGDLLELFDLTDAARKQVQHYSGGMRRRLDLAASLVGNPEVIFLDEPTTGLDPVSRLGLWETVEKLVADGTTVLLTTQYLEEADRLADTITVLSAGKVVATGSTAELKATVGKRTATVTLSDVNHTAPAMDAMQRAGLSATAGPDGLTVTAPVDRSADLAIVVRALDEALIEPAELAIGEPTLDDVYLSLAATKTGG</sequence>
<name>S5TTS8_9BACT</name>
<dbReference type="SUPFAM" id="SSF52540">
    <property type="entry name" value="P-loop containing nucleoside triphosphate hydrolases"/>
    <property type="match status" value="1"/>
</dbReference>
<dbReference type="InterPro" id="IPR003439">
    <property type="entry name" value="ABC_transporter-like_ATP-bd"/>
</dbReference>
<feature type="domain" description="ABC transporter" evidence="9">
    <location>
        <begin position="8"/>
        <end position="238"/>
    </location>
</feature>
<dbReference type="PROSITE" id="PS00211">
    <property type="entry name" value="ABC_TRANSPORTER_1"/>
    <property type="match status" value="1"/>
</dbReference>
<evidence type="ECO:0000256" key="1">
    <source>
        <dbReference type="ARBA" id="ARBA00004413"/>
    </source>
</evidence>
<keyword evidence="7" id="KW-0472">Membrane</keyword>
<keyword evidence="5 10" id="KW-0067">ATP-binding</keyword>
<evidence type="ECO:0000256" key="7">
    <source>
        <dbReference type="ARBA" id="ARBA00023136"/>
    </source>
</evidence>
<dbReference type="PANTHER" id="PTHR42711:SF19">
    <property type="entry name" value="DOXORUBICIN RESISTANCE ATP-BINDING PROTEIN DRRA"/>
    <property type="match status" value="1"/>
</dbReference>
<reference evidence="10" key="1">
    <citation type="journal article" date="2013" name="Proc. Natl. Acad. Sci. U.S.A.">
        <title>Mapping gene clusters within arrayed metagenomic libraries to expand the structural diversity of biomedically relevant natural products.</title>
        <authorList>
            <person name="Owen J.G."/>
            <person name="Reddy B.V."/>
            <person name="Ternei M.A."/>
            <person name="Charlop-Powers Z."/>
            <person name="Calle P.Y."/>
            <person name="Kim J.H."/>
            <person name="Brady S.F."/>
        </authorList>
    </citation>
    <scope>NUCLEOTIDE SEQUENCE</scope>
</reference>
<organism evidence="10">
    <name type="scientific">uncultured bacterium esnapd2</name>
    <dbReference type="NCBI Taxonomy" id="1366601"/>
    <lineage>
        <taxon>Bacteria</taxon>
        <taxon>environmental samples</taxon>
    </lineage>
</organism>
<accession>S5TTS8</accession>
<evidence type="ECO:0000256" key="2">
    <source>
        <dbReference type="ARBA" id="ARBA00022448"/>
    </source>
</evidence>
<dbReference type="GO" id="GO:1900753">
    <property type="term" value="P:doxorubicin transport"/>
    <property type="evidence" value="ECO:0007669"/>
    <property type="project" value="InterPro"/>
</dbReference>
<evidence type="ECO:0000256" key="3">
    <source>
        <dbReference type="ARBA" id="ARBA00022475"/>
    </source>
</evidence>
<dbReference type="Gene3D" id="3.40.50.300">
    <property type="entry name" value="P-loop containing nucleotide triphosphate hydrolases"/>
    <property type="match status" value="1"/>
</dbReference>
<proteinExistence type="inferred from homology"/>